<evidence type="ECO:0000313" key="5">
    <source>
        <dbReference type="EMBL" id="AER67047.1"/>
    </source>
</evidence>
<dbReference type="EMBL" id="CP003096">
    <property type="protein sequence ID" value="AER67047.1"/>
    <property type="molecule type" value="Genomic_DNA"/>
</dbReference>
<dbReference type="InterPro" id="IPR008920">
    <property type="entry name" value="TF_FadR/GntR_C"/>
</dbReference>
<protein>
    <submittedName>
        <fullName evidence="5">Transcriptional regulator, GntR family</fullName>
    </submittedName>
</protein>
<dbReference type="SUPFAM" id="SSF48008">
    <property type="entry name" value="GntR ligand-binding domain-like"/>
    <property type="match status" value="1"/>
</dbReference>
<keyword evidence="1" id="KW-0805">Transcription regulation</keyword>
<feature type="domain" description="HTH gntR-type" evidence="4">
    <location>
        <begin position="9"/>
        <end position="76"/>
    </location>
</feature>
<reference evidence="6" key="1">
    <citation type="submission" date="2011-10" db="EMBL/GenBank/DDBJ databases">
        <title>The complete genome of chromosome of Thermovirga lienii DSM 17291.</title>
        <authorList>
            <consortium name="US DOE Joint Genome Institute (JGI-PGF)"/>
            <person name="Lucas S."/>
            <person name="Copeland A."/>
            <person name="Lapidus A."/>
            <person name="Glavina del Rio T."/>
            <person name="Dalin E."/>
            <person name="Tice H."/>
            <person name="Bruce D."/>
            <person name="Goodwin L."/>
            <person name="Pitluck S."/>
            <person name="Peters L."/>
            <person name="Mikhailova N."/>
            <person name="Saunders E."/>
            <person name="Kyrpides N."/>
            <person name="Mavromatis K."/>
            <person name="Ivanova N."/>
            <person name="Last F.I."/>
            <person name="Brettin T."/>
            <person name="Detter J.C."/>
            <person name="Han C."/>
            <person name="Larimer F."/>
            <person name="Land M."/>
            <person name="Hauser L."/>
            <person name="Markowitz V."/>
            <person name="Cheng J.-F."/>
            <person name="Hugenholtz P."/>
            <person name="Woyke T."/>
            <person name="Wu D."/>
            <person name="Spring S."/>
            <person name="Schroeder M."/>
            <person name="Brambilla E.-M."/>
            <person name="Klenk H.-P."/>
            <person name="Eisen J.A."/>
        </authorList>
    </citation>
    <scope>NUCLEOTIDE SEQUENCE [LARGE SCALE GENOMIC DNA]</scope>
    <source>
        <strain evidence="6">ATCC BAA-1197 / DSM 17291 / Cas60314</strain>
    </source>
</reference>
<dbReference type="PANTHER" id="PTHR43537:SF5">
    <property type="entry name" value="UXU OPERON TRANSCRIPTIONAL REGULATOR"/>
    <property type="match status" value="1"/>
</dbReference>
<dbReference type="InterPro" id="IPR036388">
    <property type="entry name" value="WH-like_DNA-bd_sf"/>
</dbReference>
<accession>G7V660</accession>
<dbReference type="InterPro" id="IPR011711">
    <property type="entry name" value="GntR_C"/>
</dbReference>
<dbReference type="GO" id="GO:0003677">
    <property type="term" value="F:DNA binding"/>
    <property type="evidence" value="ECO:0007669"/>
    <property type="project" value="UniProtKB-KW"/>
</dbReference>
<evidence type="ECO:0000256" key="3">
    <source>
        <dbReference type="ARBA" id="ARBA00023163"/>
    </source>
</evidence>
<evidence type="ECO:0000256" key="2">
    <source>
        <dbReference type="ARBA" id="ARBA00023125"/>
    </source>
</evidence>
<dbReference type="SMART" id="SM00895">
    <property type="entry name" value="FCD"/>
    <property type="match status" value="1"/>
</dbReference>
<dbReference type="PROSITE" id="PS50949">
    <property type="entry name" value="HTH_GNTR"/>
    <property type="match status" value="1"/>
</dbReference>
<evidence type="ECO:0000313" key="6">
    <source>
        <dbReference type="Proteomes" id="UP000005868"/>
    </source>
</evidence>
<dbReference type="InterPro" id="IPR000524">
    <property type="entry name" value="Tscrpt_reg_HTH_GntR"/>
</dbReference>
<dbReference type="AlphaFoldDB" id="G7V660"/>
<dbReference type="PANTHER" id="PTHR43537">
    <property type="entry name" value="TRANSCRIPTIONAL REGULATOR, GNTR FAMILY"/>
    <property type="match status" value="1"/>
</dbReference>
<evidence type="ECO:0000259" key="4">
    <source>
        <dbReference type="PROSITE" id="PS50949"/>
    </source>
</evidence>
<organism evidence="5 6">
    <name type="scientific">Thermovirga lienii (strain ATCC BAA-1197 / DSM 17291 / Cas60314)</name>
    <dbReference type="NCBI Taxonomy" id="580340"/>
    <lineage>
        <taxon>Bacteria</taxon>
        <taxon>Thermotogati</taxon>
        <taxon>Synergistota</taxon>
        <taxon>Synergistia</taxon>
        <taxon>Synergistales</taxon>
        <taxon>Thermovirgaceae</taxon>
        <taxon>Thermovirga</taxon>
    </lineage>
</organism>
<dbReference type="InterPro" id="IPR036390">
    <property type="entry name" value="WH_DNA-bd_sf"/>
</dbReference>
<proteinExistence type="predicted"/>
<keyword evidence="6" id="KW-1185">Reference proteome</keyword>
<dbReference type="CDD" id="cd07377">
    <property type="entry name" value="WHTH_GntR"/>
    <property type="match status" value="1"/>
</dbReference>
<dbReference type="Pfam" id="PF07729">
    <property type="entry name" value="FCD"/>
    <property type="match status" value="1"/>
</dbReference>
<dbReference type="Gene3D" id="1.10.10.10">
    <property type="entry name" value="Winged helix-like DNA-binding domain superfamily/Winged helix DNA-binding domain"/>
    <property type="match status" value="1"/>
</dbReference>
<dbReference type="Pfam" id="PF00392">
    <property type="entry name" value="GntR"/>
    <property type="match status" value="1"/>
</dbReference>
<dbReference type="KEGG" id="tli:Tlie_1317"/>
<sequence>MNNPQVNYETAAEYVYRAIKKDIFTKKLKAGQRLPEAAIAKELQVSRTPVREALRKLANEGLVIITPNAGARLVSPSLQEINDAFELRNYLEQLAIAKAIHKITPLQICRLEEAIEEEERIFERKDLEDYLRINIQFHHIIAEATGNSLLVEYVDNVLSRIYVFMVFYESFFDFDTNPSLDEHRELVKAFKLRDKKLAQKLMEHHILHSAEALKVE</sequence>
<dbReference type="PRINTS" id="PR00035">
    <property type="entry name" value="HTHGNTR"/>
</dbReference>
<dbReference type="STRING" id="580340.Tlie_1317"/>
<dbReference type="eggNOG" id="COG1802">
    <property type="taxonomic scope" value="Bacteria"/>
</dbReference>
<dbReference type="SUPFAM" id="SSF46785">
    <property type="entry name" value="Winged helix' DNA-binding domain"/>
    <property type="match status" value="1"/>
</dbReference>
<reference evidence="5 6" key="2">
    <citation type="journal article" date="2012" name="Stand. Genomic Sci.">
        <title>Genome sequence of the moderately thermophilic, amino-acid-degrading and sulfur-reducing bacterium Thermovirga lienii type strain (Cas60314(T)).</title>
        <authorList>
            <person name="Goker M."/>
            <person name="Saunders E."/>
            <person name="Lapidus A."/>
            <person name="Nolan M."/>
            <person name="Lucas S."/>
            <person name="Hammon N."/>
            <person name="Deshpande S."/>
            <person name="Cheng J.F."/>
            <person name="Han C."/>
            <person name="Tapia R."/>
            <person name="Goodwin L.A."/>
            <person name="Pitluck S."/>
            <person name="Liolios K."/>
            <person name="Mavromatis K."/>
            <person name="Pagani I."/>
            <person name="Ivanova N."/>
            <person name="Mikhailova N."/>
            <person name="Pati A."/>
            <person name="Chen A."/>
            <person name="Palaniappan K."/>
            <person name="Land M."/>
            <person name="Chang Y.J."/>
            <person name="Jeffries C.D."/>
            <person name="Brambilla E.M."/>
            <person name="Rohde M."/>
            <person name="Spring S."/>
            <person name="Detter J.C."/>
            <person name="Woyke T."/>
            <person name="Bristow J."/>
            <person name="Eisen J.A."/>
            <person name="Markowitz V."/>
            <person name="Hugenholtz P."/>
            <person name="Kyrpides N.C."/>
            <person name="Klenk H.P."/>
        </authorList>
    </citation>
    <scope>NUCLEOTIDE SEQUENCE [LARGE SCALE GENOMIC DNA]</scope>
    <source>
        <strain evidence="6">ATCC BAA-1197 / DSM 17291 / Cas60314</strain>
    </source>
</reference>
<dbReference type="OrthoDB" id="2928at2"/>
<keyword evidence="2" id="KW-0238">DNA-binding</keyword>
<dbReference type="SMART" id="SM00345">
    <property type="entry name" value="HTH_GNTR"/>
    <property type="match status" value="1"/>
</dbReference>
<evidence type="ECO:0000256" key="1">
    <source>
        <dbReference type="ARBA" id="ARBA00023015"/>
    </source>
</evidence>
<keyword evidence="3" id="KW-0804">Transcription</keyword>
<name>G7V660_THELD</name>
<dbReference type="GO" id="GO:0003700">
    <property type="term" value="F:DNA-binding transcription factor activity"/>
    <property type="evidence" value="ECO:0007669"/>
    <property type="project" value="InterPro"/>
</dbReference>
<gene>
    <name evidence="5" type="ordered locus">Tlie_1317</name>
</gene>
<dbReference type="Gene3D" id="1.20.120.530">
    <property type="entry name" value="GntR ligand-binding domain-like"/>
    <property type="match status" value="1"/>
</dbReference>
<dbReference type="Proteomes" id="UP000005868">
    <property type="component" value="Chromosome"/>
</dbReference>
<dbReference type="HOGENOM" id="CLU_017584_5_1_0"/>